<keyword evidence="2" id="KW-0479">Metal-binding</keyword>
<evidence type="ECO:0000313" key="7">
    <source>
        <dbReference type="Proteomes" id="UP000281975"/>
    </source>
</evidence>
<protein>
    <submittedName>
        <fullName evidence="6">Creatinine amidohydrolase</fullName>
    </submittedName>
</protein>
<comment type="caution">
    <text evidence="6">The sequence shown here is derived from an EMBL/GenBank/DDBJ whole genome shotgun (WGS) entry which is preliminary data.</text>
</comment>
<dbReference type="OrthoDB" id="9801445at2"/>
<evidence type="ECO:0000256" key="5">
    <source>
        <dbReference type="ARBA" id="ARBA00024029"/>
    </source>
</evidence>
<keyword evidence="3 6" id="KW-0378">Hydrolase</keyword>
<dbReference type="Gene3D" id="3.40.50.10310">
    <property type="entry name" value="Creatininase"/>
    <property type="match status" value="1"/>
</dbReference>
<dbReference type="InterPro" id="IPR003785">
    <property type="entry name" value="Creatininase/forma_Hydrolase"/>
</dbReference>
<dbReference type="Proteomes" id="UP000281975">
    <property type="component" value="Unassembled WGS sequence"/>
</dbReference>
<gene>
    <name evidence="6" type="ORF">C7446_2134</name>
</gene>
<evidence type="ECO:0000256" key="1">
    <source>
        <dbReference type="ARBA" id="ARBA00001947"/>
    </source>
</evidence>
<dbReference type="GO" id="GO:0016811">
    <property type="term" value="F:hydrolase activity, acting on carbon-nitrogen (but not peptide) bonds, in linear amides"/>
    <property type="evidence" value="ECO:0007669"/>
    <property type="project" value="TreeGrafter"/>
</dbReference>
<accession>A0A420WV33</accession>
<reference evidence="6 7" key="1">
    <citation type="submission" date="2018-10" db="EMBL/GenBank/DDBJ databases">
        <title>Genomic Encyclopedia of Type Strains, Phase IV (KMG-IV): sequencing the most valuable type-strain genomes for metagenomic binning, comparative biology and taxonomic classification.</title>
        <authorList>
            <person name="Goeker M."/>
        </authorList>
    </citation>
    <scope>NUCLEOTIDE SEQUENCE [LARGE SCALE GENOMIC DNA]</scope>
    <source>
        <strain evidence="6 7">DSM 23229</strain>
    </source>
</reference>
<sequence length="270" mass="29252">MSEHWRSWSSLTSVELEQLVDDSSVAILPLAAIEQHGAHLPLSTDVDIAEGVLQAALNRLSAGHAPMLQLPTMTVALSTEHTRFPGTLSLPPEVALGWLEALGESVARAGIRRLVLFNSHGGNRALMDMAALRLREAHDLLVVKVTYPRFTPPEGWLPDEELRFGLHGGALETAMMLHLAPERVRRAELGDAPSLGLERYRAGQTLGPEGAAGFAWLAEDLHPAGVTGDATLATAELGERLVAHFADRSAEILHQTRDFDLTSLALRLQQ</sequence>
<proteinExistence type="inferred from homology"/>
<comment type="cofactor">
    <cofactor evidence="1">
        <name>Zn(2+)</name>
        <dbReference type="ChEBI" id="CHEBI:29105"/>
    </cofactor>
</comment>
<dbReference type="PANTHER" id="PTHR35005">
    <property type="entry name" value="3-DEHYDRO-SCYLLO-INOSOSE HYDROLASE"/>
    <property type="match status" value="1"/>
</dbReference>
<name>A0A420WV33_9GAMM</name>
<dbReference type="PANTHER" id="PTHR35005:SF1">
    <property type="entry name" value="2-AMINO-5-FORMYLAMINO-6-RIBOSYLAMINOPYRIMIDIN-4(3H)-ONE 5'-MONOPHOSPHATE DEFORMYLASE"/>
    <property type="match status" value="1"/>
</dbReference>
<dbReference type="GO" id="GO:0046872">
    <property type="term" value="F:metal ion binding"/>
    <property type="evidence" value="ECO:0007669"/>
    <property type="project" value="UniProtKB-KW"/>
</dbReference>
<evidence type="ECO:0000256" key="4">
    <source>
        <dbReference type="ARBA" id="ARBA00022833"/>
    </source>
</evidence>
<keyword evidence="7" id="KW-1185">Reference proteome</keyword>
<comment type="similarity">
    <text evidence="5">Belongs to the creatininase superfamily.</text>
</comment>
<keyword evidence="4" id="KW-0862">Zinc</keyword>
<dbReference type="AlphaFoldDB" id="A0A420WV33"/>
<dbReference type="GO" id="GO:0009231">
    <property type="term" value="P:riboflavin biosynthetic process"/>
    <property type="evidence" value="ECO:0007669"/>
    <property type="project" value="TreeGrafter"/>
</dbReference>
<organism evidence="6 7">
    <name type="scientific">Kushneria sinocarnis</name>
    <dbReference type="NCBI Taxonomy" id="595502"/>
    <lineage>
        <taxon>Bacteria</taxon>
        <taxon>Pseudomonadati</taxon>
        <taxon>Pseudomonadota</taxon>
        <taxon>Gammaproteobacteria</taxon>
        <taxon>Oceanospirillales</taxon>
        <taxon>Halomonadaceae</taxon>
        <taxon>Kushneria</taxon>
    </lineage>
</organism>
<evidence type="ECO:0000256" key="3">
    <source>
        <dbReference type="ARBA" id="ARBA00022801"/>
    </source>
</evidence>
<dbReference type="Pfam" id="PF02633">
    <property type="entry name" value="Creatininase"/>
    <property type="match status" value="1"/>
</dbReference>
<evidence type="ECO:0000313" key="6">
    <source>
        <dbReference type="EMBL" id="RKR02420.1"/>
    </source>
</evidence>
<dbReference type="RefSeq" id="WP_121173078.1">
    <property type="nucleotide sequence ID" value="NZ_RBIN01000006.1"/>
</dbReference>
<dbReference type="InterPro" id="IPR024087">
    <property type="entry name" value="Creatininase-like_sf"/>
</dbReference>
<dbReference type="EMBL" id="RBIN01000006">
    <property type="protein sequence ID" value="RKR02420.1"/>
    <property type="molecule type" value="Genomic_DNA"/>
</dbReference>
<dbReference type="SUPFAM" id="SSF102215">
    <property type="entry name" value="Creatininase"/>
    <property type="match status" value="1"/>
</dbReference>
<evidence type="ECO:0000256" key="2">
    <source>
        <dbReference type="ARBA" id="ARBA00022723"/>
    </source>
</evidence>